<organism evidence="2 3">
    <name type="scientific">Aureimonas endophytica</name>
    <dbReference type="NCBI Taxonomy" id="2027858"/>
    <lineage>
        <taxon>Bacteria</taxon>
        <taxon>Pseudomonadati</taxon>
        <taxon>Pseudomonadota</taxon>
        <taxon>Alphaproteobacteria</taxon>
        <taxon>Hyphomicrobiales</taxon>
        <taxon>Aurantimonadaceae</taxon>
        <taxon>Aureimonas</taxon>
    </lineage>
</organism>
<name>A0A917EAV7_9HYPH</name>
<evidence type="ECO:0000259" key="1">
    <source>
        <dbReference type="Pfam" id="PF19263"/>
    </source>
</evidence>
<proteinExistence type="predicted"/>
<reference evidence="2" key="1">
    <citation type="journal article" date="2014" name="Int. J. Syst. Evol. Microbiol.">
        <title>Complete genome sequence of Corynebacterium casei LMG S-19264T (=DSM 44701T), isolated from a smear-ripened cheese.</title>
        <authorList>
            <consortium name="US DOE Joint Genome Institute (JGI-PGF)"/>
            <person name="Walter F."/>
            <person name="Albersmeier A."/>
            <person name="Kalinowski J."/>
            <person name="Ruckert C."/>
        </authorList>
    </citation>
    <scope>NUCLEOTIDE SEQUENCE</scope>
    <source>
        <strain evidence="2">CGMCC 1.15367</strain>
    </source>
</reference>
<reference evidence="2" key="2">
    <citation type="submission" date="2020-09" db="EMBL/GenBank/DDBJ databases">
        <authorList>
            <person name="Sun Q."/>
            <person name="Zhou Y."/>
        </authorList>
    </citation>
    <scope>NUCLEOTIDE SEQUENCE</scope>
    <source>
        <strain evidence="2">CGMCC 1.15367</strain>
    </source>
</reference>
<accession>A0A917EAV7</accession>
<gene>
    <name evidence="2" type="ORF">GCM10011390_43990</name>
</gene>
<dbReference type="EMBL" id="BMIQ01000009">
    <property type="protein sequence ID" value="GGE19935.1"/>
    <property type="molecule type" value="Genomic_DNA"/>
</dbReference>
<dbReference type="InterPro" id="IPR027417">
    <property type="entry name" value="P-loop_NTPase"/>
</dbReference>
<dbReference type="Pfam" id="PF19263">
    <property type="entry name" value="DUF5906"/>
    <property type="match status" value="1"/>
</dbReference>
<evidence type="ECO:0000313" key="2">
    <source>
        <dbReference type="EMBL" id="GGE19935.1"/>
    </source>
</evidence>
<dbReference type="InterPro" id="IPR045455">
    <property type="entry name" value="NrS-1_pol-like_helicase"/>
</dbReference>
<feature type="domain" description="NrS-1 polymerase-like helicase" evidence="1">
    <location>
        <begin position="552"/>
        <end position="660"/>
    </location>
</feature>
<protein>
    <recommendedName>
        <fullName evidence="1">NrS-1 polymerase-like helicase domain-containing protein</fullName>
    </recommendedName>
</protein>
<dbReference type="SUPFAM" id="SSF52540">
    <property type="entry name" value="P-loop containing nucleoside triphosphate hydrolases"/>
    <property type="match status" value="1"/>
</dbReference>
<dbReference type="RefSeq" id="WP_188912363.1">
    <property type="nucleotide sequence ID" value="NZ_BMIQ01000009.1"/>
</dbReference>
<comment type="caution">
    <text evidence="2">The sequence shown here is derived from an EMBL/GenBank/DDBJ whole genome shotgun (WGS) entry which is preliminary data.</text>
</comment>
<dbReference type="AlphaFoldDB" id="A0A917EAV7"/>
<sequence>MDTVSEHHVFDQPEFGDLVAPRTAKQPDRQDERHARISVEAAATGVEFLRALDPDGWHNLVAINPMTGHIQARTFAPGDWSRIDEWIRAFAGELNIYYSANEPIAGAPDRKLGKSDIGALRAIFADVDPADGVPVDQARRVISNLAEMLQGLDWRPTFSVDTGGGAQFIWRLKEKLETRGHAAWAEAQGRAFAKELRGDDVFNIDRILRLPGPVNIPPPKKVAKGRTVRQAVVTHRSGRCYEPSELSVAVAPIGSTTPVALDPVPQDQLVGDIELIERAMRALPNSRELFPHRADMIRIAYALRAATAKDPGAGLEILHEWAERWEGGDYDPDVIEKEWASLRPPFRIGAPLLFELADAHGDADGKAVRHEAVVARWFDEDLAAAAKLAKPVADGQPHNIYVAPDDIIERINRTEAIAVVHGKTVVIVERNEAPGRQTVVFSNVRDRLTWYANQRILRNNQHRAIYELWLEDPRRRQYSDVVFEPAGAPSGAYNLWRGFVESTDPGARCDRFLEHLRAQICRNEPALFEWLIGWLAQMVQQPAVKPGVAVVLRGGRGVGKSIVGQYVGAMCPMHHVTVAQPKHLLGSFNDHLKHALLIQVEEAFWAGDKKLEGPLKNMVTSDVRMLEGKHLNAHPIRDCARLLITSNERHVVPAGVDERRWAVFDVGEAHKQDHGYFAAIMKELKEGGAGALRQYLEGVDLSNVNVRQAPDTGALLEEKIASLSPMARWLLDCLTEGHVESSGEWPTRIEVKRVYQVYSQTIEKDRYAQRLSAEAFGHQLRAIIPEVERKRGSLPNGSRPWFYELPHLDLSRQSFCRWIKGDIQWDT</sequence>
<keyword evidence="3" id="KW-1185">Reference proteome</keyword>
<evidence type="ECO:0000313" key="3">
    <source>
        <dbReference type="Proteomes" id="UP000644699"/>
    </source>
</evidence>
<dbReference type="Proteomes" id="UP000644699">
    <property type="component" value="Unassembled WGS sequence"/>
</dbReference>